<name>A0ABU9RHZ1_9BURK</name>
<sequence>LNTALGTPTTGRSGGVSAGTGMVYVPAEIKQRTSAAITNAQVQETNRMIAEARPAIENVVGLAACGADPKRMAQYTDPSDTSYSFWSPLNSMSYHKSGCVSPVRVAGWQKRSANAISFIVDYVSPQSEEGTRRNYTAIKQPSGEWLFR</sequence>
<evidence type="ECO:0000313" key="1">
    <source>
        <dbReference type="EMBL" id="MEM5346385.1"/>
    </source>
</evidence>
<dbReference type="RefSeq" id="WP_342959880.1">
    <property type="nucleotide sequence ID" value="NZ_JAZHGA010000174.1"/>
</dbReference>
<feature type="non-terminal residue" evidence="1">
    <location>
        <position position="148"/>
    </location>
</feature>
<comment type="caution">
    <text evidence="1">The sequence shown here is derived from an EMBL/GenBank/DDBJ whole genome shotgun (WGS) entry which is preliminary data.</text>
</comment>
<keyword evidence="2" id="KW-1185">Reference proteome</keyword>
<protein>
    <submittedName>
        <fullName evidence="1">Uncharacterized protein</fullName>
    </submittedName>
</protein>
<feature type="non-terminal residue" evidence="1">
    <location>
        <position position="1"/>
    </location>
</feature>
<organism evidence="1 2">
    <name type="scientific">Paraburkholderia azotifigens</name>
    <dbReference type="NCBI Taxonomy" id="2057004"/>
    <lineage>
        <taxon>Bacteria</taxon>
        <taxon>Pseudomonadati</taxon>
        <taxon>Pseudomonadota</taxon>
        <taxon>Betaproteobacteria</taxon>
        <taxon>Burkholderiales</taxon>
        <taxon>Burkholderiaceae</taxon>
        <taxon>Paraburkholderia</taxon>
    </lineage>
</organism>
<accession>A0ABU9RHZ1</accession>
<dbReference type="Proteomes" id="UP001481677">
    <property type="component" value="Unassembled WGS sequence"/>
</dbReference>
<gene>
    <name evidence="1" type="ORF">V4C56_43080</name>
</gene>
<reference evidence="1 2" key="1">
    <citation type="submission" date="2024-01" db="EMBL/GenBank/DDBJ databases">
        <title>The diversity of rhizobia nodulating Mimosa spp. in eleven states of Brazil covering several biomes is determined by host plant, location, and edaphic factors.</title>
        <authorList>
            <person name="Rouws L."/>
            <person name="Barauna A."/>
            <person name="Beukes C."/>
            <person name="De Faria S.M."/>
            <person name="Gross E."/>
            <person name="Dos Reis Junior F.B."/>
            <person name="Simon M."/>
            <person name="Maluk M."/>
            <person name="Odee D.W."/>
            <person name="Kenicer G."/>
            <person name="Young J.P.W."/>
            <person name="Reis V.M."/>
            <person name="Zilli J."/>
            <person name="James E.K."/>
        </authorList>
    </citation>
    <scope>NUCLEOTIDE SEQUENCE [LARGE SCALE GENOMIC DNA]</scope>
    <source>
        <strain evidence="1 2">JPY530</strain>
    </source>
</reference>
<proteinExistence type="predicted"/>
<evidence type="ECO:0000313" key="2">
    <source>
        <dbReference type="Proteomes" id="UP001481677"/>
    </source>
</evidence>
<dbReference type="EMBL" id="JAZHGA010000174">
    <property type="protein sequence ID" value="MEM5346385.1"/>
    <property type="molecule type" value="Genomic_DNA"/>
</dbReference>